<keyword evidence="1" id="KW-0808">Transferase</keyword>
<reference evidence="3" key="1">
    <citation type="submission" date="2023-07" db="EMBL/GenBank/DDBJ databases">
        <title>draft genome sequence of fig (Ficus carica).</title>
        <authorList>
            <person name="Takahashi T."/>
            <person name="Nishimura K."/>
        </authorList>
    </citation>
    <scope>NUCLEOTIDE SEQUENCE</scope>
</reference>
<dbReference type="AlphaFoldDB" id="A0AA88J2L6"/>
<dbReference type="Proteomes" id="UP001187192">
    <property type="component" value="Unassembled WGS sequence"/>
</dbReference>
<dbReference type="InterPro" id="IPR051504">
    <property type="entry name" value="Plant_metabolite_acyltrans"/>
</dbReference>
<dbReference type="Gene3D" id="3.30.559.10">
    <property type="entry name" value="Chloramphenicol acetyltransferase-like domain"/>
    <property type="match status" value="2"/>
</dbReference>
<evidence type="ECO:0000313" key="4">
    <source>
        <dbReference type="Proteomes" id="UP001187192"/>
    </source>
</evidence>
<dbReference type="InterPro" id="IPR023213">
    <property type="entry name" value="CAT-like_dom_sf"/>
</dbReference>
<evidence type="ECO:0000256" key="1">
    <source>
        <dbReference type="ARBA" id="ARBA00022679"/>
    </source>
</evidence>
<accession>A0AA88J2L6</accession>
<proteinExistence type="predicted"/>
<evidence type="ECO:0008006" key="5">
    <source>
        <dbReference type="Google" id="ProtNLM"/>
    </source>
</evidence>
<comment type="caution">
    <text evidence="3">The sequence shown here is derived from an EMBL/GenBank/DDBJ whole genome shotgun (WGS) entry which is preliminary data.</text>
</comment>
<sequence length="357" mass="40088">MAHIPNPEEVKVIEQSKVSPPPGSVSTTSLPLTFFDVPWLLCCQIERLYFYEFPHPTHHFLQTLLPTLKHYLCLTLRHFFPYAANLVFPPPPEKPHIHFTDGDFVSLTVAESAADFDFLSANHPRPVRALHPFVPKSASTHVKGETLVLGPLLALQVTVFPNSGICIGVRFNHVAADGRAFHHFMKSWALVGRSGGDLTRLERELGLPSHDRTAVKDPNGLDWVLLYTWRSLESTNSSDQDRVPTDQSNVVVVNEDDDNVRATFVLRQAQIERLKSWAKNHFANDNDNNSTPFHRSLFVVTCALVWVCLAKSEETTERNPTAINKLDIDDEITTLSSQRIVEVESNSNCQRPTLGIA</sequence>
<gene>
    <name evidence="3" type="ORF">TIFTF001_030286</name>
</gene>
<dbReference type="Pfam" id="PF02458">
    <property type="entry name" value="Transferase"/>
    <property type="match status" value="1"/>
</dbReference>
<protein>
    <recommendedName>
        <fullName evidence="5">Anthocyanin acyltransferase</fullName>
    </recommendedName>
</protein>
<evidence type="ECO:0000313" key="3">
    <source>
        <dbReference type="EMBL" id="GMN61204.1"/>
    </source>
</evidence>
<evidence type="ECO:0000256" key="2">
    <source>
        <dbReference type="ARBA" id="ARBA00023315"/>
    </source>
</evidence>
<keyword evidence="2" id="KW-0012">Acyltransferase</keyword>
<dbReference type="PANTHER" id="PTHR31625">
    <property type="match status" value="1"/>
</dbReference>
<dbReference type="GO" id="GO:0016747">
    <property type="term" value="F:acyltransferase activity, transferring groups other than amino-acyl groups"/>
    <property type="evidence" value="ECO:0007669"/>
    <property type="project" value="UniProtKB-ARBA"/>
</dbReference>
<keyword evidence="4" id="KW-1185">Reference proteome</keyword>
<dbReference type="EMBL" id="BTGU01000108">
    <property type="protein sequence ID" value="GMN61204.1"/>
    <property type="molecule type" value="Genomic_DNA"/>
</dbReference>
<name>A0AA88J2L6_FICCA</name>
<organism evidence="3 4">
    <name type="scientific">Ficus carica</name>
    <name type="common">Common fig</name>
    <dbReference type="NCBI Taxonomy" id="3494"/>
    <lineage>
        <taxon>Eukaryota</taxon>
        <taxon>Viridiplantae</taxon>
        <taxon>Streptophyta</taxon>
        <taxon>Embryophyta</taxon>
        <taxon>Tracheophyta</taxon>
        <taxon>Spermatophyta</taxon>
        <taxon>Magnoliopsida</taxon>
        <taxon>eudicotyledons</taxon>
        <taxon>Gunneridae</taxon>
        <taxon>Pentapetalae</taxon>
        <taxon>rosids</taxon>
        <taxon>fabids</taxon>
        <taxon>Rosales</taxon>
        <taxon>Moraceae</taxon>
        <taxon>Ficeae</taxon>
        <taxon>Ficus</taxon>
    </lineage>
</organism>